<gene>
    <name evidence="1" type="ORF">PF586_05875</name>
</gene>
<dbReference type="Proteomes" id="UP001210502">
    <property type="component" value="Unassembled WGS sequence"/>
</dbReference>
<name>A0AAW5YYG9_9LACO</name>
<protein>
    <submittedName>
        <fullName evidence="1">Uncharacterized protein</fullName>
    </submittedName>
</protein>
<dbReference type="InterPro" id="IPR056096">
    <property type="entry name" value="DUF7679"/>
</dbReference>
<dbReference type="EMBL" id="JAQIEY010000014">
    <property type="protein sequence ID" value="MDA3767989.1"/>
    <property type="molecule type" value="Genomic_DNA"/>
</dbReference>
<comment type="caution">
    <text evidence="1">The sequence shown here is derived from an EMBL/GenBank/DDBJ whole genome shotgun (WGS) entry which is preliminary data.</text>
</comment>
<proteinExistence type="predicted"/>
<evidence type="ECO:0000313" key="2">
    <source>
        <dbReference type="Proteomes" id="UP001210502"/>
    </source>
</evidence>
<organism evidence="1 2">
    <name type="scientific">Lactobacillus delbrueckii</name>
    <dbReference type="NCBI Taxonomy" id="1584"/>
    <lineage>
        <taxon>Bacteria</taxon>
        <taxon>Bacillati</taxon>
        <taxon>Bacillota</taxon>
        <taxon>Bacilli</taxon>
        <taxon>Lactobacillales</taxon>
        <taxon>Lactobacillaceae</taxon>
        <taxon>Lactobacillus</taxon>
    </lineage>
</organism>
<evidence type="ECO:0000313" key="1">
    <source>
        <dbReference type="EMBL" id="MDA3767989.1"/>
    </source>
</evidence>
<reference evidence="1" key="1">
    <citation type="submission" date="2023-01" db="EMBL/GenBank/DDBJ databases">
        <title>Sequencing of the bacterial strains from artisanal fermented milk Matsoni.</title>
        <authorList>
            <person name="Rozman V."/>
            <person name="Accetto T."/>
            <person name="Bogovic Matijasic B."/>
        </authorList>
    </citation>
    <scope>NUCLEOTIDE SEQUENCE</scope>
    <source>
        <strain evidence="1">Lbl333</strain>
    </source>
</reference>
<accession>A0AAW5YYG9</accession>
<sequence>MIHVKVLLPNGKTEVFLLAKKISKGLYWDYKINGDKGVFQMLKGCYITVPVSQYNDKLQAKMTTGKVLAVFWKHRQDSVLFTRSQFVTEDHLLESLKECYRYLRHDYDKVSRGRIFLSLAYWKFKAKKKMSNMPSIAGQKAQQLWKA</sequence>
<dbReference type="Pfam" id="PF24727">
    <property type="entry name" value="DUF7679"/>
    <property type="match status" value="1"/>
</dbReference>
<dbReference type="AlphaFoldDB" id="A0AAW5YYG9"/>